<dbReference type="EMBL" id="JBAFVH010000001">
    <property type="protein sequence ID" value="MFG1370693.1"/>
    <property type="molecule type" value="Genomic_DNA"/>
</dbReference>
<dbReference type="Pfam" id="PF10145">
    <property type="entry name" value="PhageMin_Tail"/>
    <property type="match status" value="1"/>
</dbReference>
<evidence type="ECO:0000256" key="2">
    <source>
        <dbReference type="SAM" id="Coils"/>
    </source>
</evidence>
<organism evidence="5 6">
    <name type="scientific">Xanthobacter oligotrophicus</name>
    <dbReference type="NCBI Taxonomy" id="2607286"/>
    <lineage>
        <taxon>Bacteria</taxon>
        <taxon>Pseudomonadati</taxon>
        <taxon>Pseudomonadota</taxon>
        <taxon>Alphaproteobacteria</taxon>
        <taxon>Hyphomicrobiales</taxon>
        <taxon>Xanthobacteraceae</taxon>
        <taxon>Xanthobacter</taxon>
    </lineage>
</organism>
<dbReference type="NCBIfam" id="TIGR01760">
    <property type="entry name" value="tape_meas_TP901"/>
    <property type="match status" value="1"/>
</dbReference>
<evidence type="ECO:0000256" key="3">
    <source>
        <dbReference type="SAM" id="MobiDB-lite"/>
    </source>
</evidence>
<dbReference type="RefSeq" id="WP_393990781.1">
    <property type="nucleotide sequence ID" value="NZ_JBAFVH010000001.1"/>
</dbReference>
<feature type="region of interest" description="Disordered" evidence="3">
    <location>
        <begin position="587"/>
        <end position="614"/>
    </location>
</feature>
<reference evidence="5 6" key="1">
    <citation type="submission" date="2024-02" db="EMBL/GenBank/DDBJ databases">
        <title>Expansion and revision of Xanthobacter and proposal of Roseixanthobacter gen. nov.</title>
        <authorList>
            <person name="Soltysiak M.P.M."/>
            <person name="Jalihal A."/>
            <person name="Ory A."/>
            <person name="Chrisophersen C."/>
            <person name="Lee A.D."/>
            <person name="Boulton J."/>
            <person name="Springer M."/>
        </authorList>
    </citation>
    <scope>NUCLEOTIDE SEQUENCE [LARGE SCALE GENOMIC DNA]</scope>
    <source>
        <strain evidence="5 6">23A</strain>
    </source>
</reference>
<dbReference type="InterPro" id="IPR010090">
    <property type="entry name" value="Phage_tape_meas"/>
</dbReference>
<evidence type="ECO:0000256" key="1">
    <source>
        <dbReference type="ARBA" id="ARBA00022612"/>
    </source>
</evidence>
<keyword evidence="2" id="KW-0175">Coiled coil</keyword>
<comment type="caution">
    <text evidence="5">The sequence shown here is derived from an EMBL/GenBank/DDBJ whole genome shotgun (WGS) entry which is preliminary data.</text>
</comment>
<dbReference type="PANTHER" id="PTHR37813">
    <property type="entry name" value="FELS-2 PROPHAGE PROTEIN"/>
    <property type="match status" value="1"/>
</dbReference>
<name>A0ABW6ZPP5_9HYPH</name>
<evidence type="ECO:0000313" key="6">
    <source>
        <dbReference type="Proteomes" id="UP001604002"/>
    </source>
</evidence>
<feature type="coiled-coil region" evidence="2">
    <location>
        <begin position="417"/>
        <end position="478"/>
    </location>
</feature>
<keyword evidence="6" id="KW-1185">Reference proteome</keyword>
<protein>
    <submittedName>
        <fullName evidence="5">Phage tail tape measure protein</fullName>
    </submittedName>
</protein>
<gene>
    <name evidence="5" type="ORF">V5F32_00790</name>
</gene>
<sequence>MQGRAAPLLERAGRATSNWGNSMMVAAGGLGAIGGAIVGSKIKDAVVDYAALDRQMNRIGITAGASEQETSRATDSVKKMAEDMKMPLDQAVSGLDALVSSGKSMQEAMEFLPSVLATAQASGAATADMAKSASAMAISLKVPAKEMQGAFDALVTGGKLGMFELRDMAEYMPKVAASAQKMGLLGVDGVQRLTGMLQISRQVSGTAEQAATGVTDAFEKLLSPTVLKAAAKQGHDFKKIMLDAEKQGKNSFEAVIEYLRDKTKGTDLEKNLLLSSIFSESDSRRFVVAMMKNWDEYQNFLKEIRAGTGSVAKDLARVLNDAQSQLTEAQTKLNNAALAVGQRAMPVVTEFLERADLEIQLFKEQMASLDSWMKKTFGFGFEDFQKASGLGGPSNEDVRGQVERMKQERENPALKRVHQLEDEKKALQASLDGDQKHVDALKGYGYTPEQIAAEVPNYAAYKAKMEELDRLLAAARLNALIASGGHRPGDAGDRAEERQAAIDAAAIPDSGPSKRRAPLPFKVPYREGAGAPMPVPVPFREGSEGPIKAVVDGPVQVSGQAEVKVTVTVDPSALLIATLKEAQGAMRIQSAPTGRSMPEAEPPSRGSSGGIGAR</sequence>
<feature type="coiled-coil region" evidence="2">
    <location>
        <begin position="312"/>
        <end position="339"/>
    </location>
</feature>
<accession>A0ABW6ZPP5</accession>
<feature type="domain" description="Phage tail tape measure protein" evidence="4">
    <location>
        <begin position="75"/>
        <end position="278"/>
    </location>
</feature>
<evidence type="ECO:0000259" key="4">
    <source>
        <dbReference type="Pfam" id="PF10145"/>
    </source>
</evidence>
<proteinExistence type="predicted"/>
<evidence type="ECO:0000313" key="5">
    <source>
        <dbReference type="EMBL" id="MFG1370693.1"/>
    </source>
</evidence>
<dbReference type="PANTHER" id="PTHR37813:SF1">
    <property type="entry name" value="FELS-2 PROPHAGE PROTEIN"/>
    <property type="match status" value="1"/>
</dbReference>
<keyword evidence="1" id="KW-1188">Viral release from host cell</keyword>
<dbReference type="Proteomes" id="UP001604002">
    <property type="component" value="Unassembled WGS sequence"/>
</dbReference>